<gene>
    <name evidence="7" type="ORF">TVY486_0806900</name>
</gene>
<evidence type="ECO:0000259" key="6">
    <source>
        <dbReference type="PROSITE" id="PS51158"/>
    </source>
</evidence>
<dbReference type="Gene3D" id="3.20.200.10">
    <property type="entry name" value="MHCK/EF2 kinase"/>
    <property type="match status" value="1"/>
</dbReference>
<protein>
    <submittedName>
        <fullName evidence="7">Putative myosin heavy chain kinase A</fullName>
    </submittedName>
</protein>
<evidence type="ECO:0000256" key="1">
    <source>
        <dbReference type="ARBA" id="ARBA00022527"/>
    </source>
</evidence>
<dbReference type="GO" id="GO:0005524">
    <property type="term" value="F:ATP binding"/>
    <property type="evidence" value="ECO:0007669"/>
    <property type="project" value="UniProtKB-KW"/>
</dbReference>
<keyword evidence="3" id="KW-0547">Nucleotide-binding</keyword>
<evidence type="ECO:0000256" key="5">
    <source>
        <dbReference type="ARBA" id="ARBA00022840"/>
    </source>
</evidence>
<keyword evidence="4 7" id="KW-0418">Kinase</keyword>
<dbReference type="AlphaFoldDB" id="G0TZQ5"/>
<dbReference type="InterPro" id="IPR004166">
    <property type="entry name" value="a-kinase_dom"/>
</dbReference>
<sequence>MSSEPLAVRFVNPQDSGTSCICGAQKYVYSLRRKEWIMTETNVRIVSPLRHFAKGGMRICYEVEEVEYDGSRTKCIAKLFLKVVNDVKEVDYFGEGETQCLCEEFAKNFNTSKFEGSDRPIVSFLQCHVVRISKRDIPKEYAQCKEGFFSYKTTDTGEVMFVMEPKLNGHFTKYNSNFGDCYEKDRHCKTESQMRRRMRMFCVAEAFSHFTLVDSGGSMLLCDIQGVNDLFTDPQIHTEDGKGLGLGNMGTEGIEKFVLNHKCNEICRGLGLKPFQGARPKNSTPGTGNLYAQIRLQLQEDALPLARPVEQMTDEERLSHALKLSRITY</sequence>
<dbReference type="InterPro" id="IPR011009">
    <property type="entry name" value="Kinase-like_dom_sf"/>
</dbReference>
<dbReference type="SUPFAM" id="SSF56112">
    <property type="entry name" value="Protein kinase-like (PK-like)"/>
    <property type="match status" value="1"/>
</dbReference>
<proteinExistence type="predicted"/>
<evidence type="ECO:0000256" key="2">
    <source>
        <dbReference type="ARBA" id="ARBA00022679"/>
    </source>
</evidence>
<accession>G0TZQ5</accession>
<keyword evidence="5" id="KW-0067">ATP-binding</keyword>
<keyword evidence="2" id="KW-0808">Transferase</keyword>
<feature type="domain" description="Alpha-type protein kinase" evidence="6">
    <location>
        <begin position="28"/>
        <end position="275"/>
    </location>
</feature>
<dbReference type="PANTHER" id="PTHR45992">
    <property type="entry name" value="EUKARYOTIC ELONGATION FACTOR 2 KINASE-RELATED"/>
    <property type="match status" value="1"/>
</dbReference>
<dbReference type="GO" id="GO:0031037">
    <property type="term" value="P:myosin II filament disassembly"/>
    <property type="evidence" value="ECO:0007669"/>
    <property type="project" value="TreeGrafter"/>
</dbReference>
<evidence type="ECO:0000313" key="7">
    <source>
        <dbReference type="EMBL" id="CCC50083.1"/>
    </source>
</evidence>
<dbReference type="GO" id="GO:1903013">
    <property type="term" value="P:response to differentiation-inducing factor 1"/>
    <property type="evidence" value="ECO:0007669"/>
    <property type="project" value="TreeGrafter"/>
</dbReference>
<dbReference type="SMART" id="SM00811">
    <property type="entry name" value="Alpha_kinase"/>
    <property type="match status" value="1"/>
</dbReference>
<dbReference type="Pfam" id="PF02816">
    <property type="entry name" value="Alpha_kinase"/>
    <property type="match status" value="1"/>
</dbReference>
<dbReference type="PANTHER" id="PTHR45992:SF2">
    <property type="entry name" value="EUKARYOTIC ELONGATION FACTOR 2 KINASE"/>
    <property type="match status" value="1"/>
</dbReference>
<dbReference type="GO" id="GO:0004674">
    <property type="term" value="F:protein serine/threonine kinase activity"/>
    <property type="evidence" value="ECO:0007669"/>
    <property type="project" value="UniProtKB-KW"/>
</dbReference>
<dbReference type="InterPro" id="IPR051852">
    <property type="entry name" value="Alpha-type_PK"/>
</dbReference>
<dbReference type="OMA" id="CAREENM"/>
<name>G0TZQ5_TRYVY</name>
<reference evidence="7" key="1">
    <citation type="journal article" date="2012" name="Proc. Natl. Acad. Sci. U.S.A.">
        <title>Antigenic diversity is generated by distinct evolutionary mechanisms in African trypanosome species.</title>
        <authorList>
            <person name="Jackson A.P."/>
            <person name="Berry A."/>
            <person name="Aslett M."/>
            <person name="Allison H.C."/>
            <person name="Burton P."/>
            <person name="Vavrova-Anderson J."/>
            <person name="Brown R."/>
            <person name="Browne H."/>
            <person name="Corton N."/>
            <person name="Hauser H."/>
            <person name="Gamble J."/>
            <person name="Gilderthorp R."/>
            <person name="Marcello L."/>
            <person name="McQuillan J."/>
            <person name="Otto T.D."/>
            <person name="Quail M.A."/>
            <person name="Sanders M.J."/>
            <person name="van Tonder A."/>
            <person name="Ginger M.L."/>
            <person name="Field M.C."/>
            <person name="Barry J.D."/>
            <person name="Hertz-Fowler C."/>
            <person name="Berriman M."/>
        </authorList>
    </citation>
    <scope>NUCLEOTIDE SEQUENCE</scope>
    <source>
        <strain evidence="7">Y486</strain>
    </source>
</reference>
<keyword evidence="1" id="KW-0723">Serine/threonine-protein kinase</keyword>
<organism evidence="7">
    <name type="scientific">Trypanosoma vivax (strain Y486)</name>
    <dbReference type="NCBI Taxonomy" id="1055687"/>
    <lineage>
        <taxon>Eukaryota</taxon>
        <taxon>Discoba</taxon>
        <taxon>Euglenozoa</taxon>
        <taxon>Kinetoplastea</taxon>
        <taxon>Metakinetoplastina</taxon>
        <taxon>Trypanosomatida</taxon>
        <taxon>Trypanosomatidae</taxon>
        <taxon>Trypanosoma</taxon>
        <taxon>Duttonella</taxon>
    </lineage>
</organism>
<dbReference type="Gene3D" id="3.30.200.20">
    <property type="entry name" value="Phosphorylase Kinase, domain 1"/>
    <property type="match status" value="2"/>
</dbReference>
<dbReference type="PROSITE" id="PS51158">
    <property type="entry name" value="ALPHA_KINASE"/>
    <property type="match status" value="1"/>
</dbReference>
<evidence type="ECO:0000256" key="3">
    <source>
        <dbReference type="ARBA" id="ARBA00022741"/>
    </source>
</evidence>
<dbReference type="CDD" id="cd04515">
    <property type="entry name" value="Alpha_kinase"/>
    <property type="match status" value="1"/>
</dbReference>
<evidence type="ECO:0000256" key="4">
    <source>
        <dbReference type="ARBA" id="ARBA00022777"/>
    </source>
</evidence>
<dbReference type="VEuPathDB" id="TriTrypDB:TvY486_0806900"/>
<dbReference type="EMBL" id="HE573024">
    <property type="protein sequence ID" value="CCC50083.1"/>
    <property type="molecule type" value="Genomic_DNA"/>
</dbReference>